<feature type="chain" id="PRO_5015110612" evidence="1">
    <location>
        <begin position="26"/>
        <end position="105"/>
    </location>
</feature>
<sequence>MKKLKISFAALVAVAAVGLTISSNAGTIIEKTQDVCYRTVTIPGLPADRTATYGGNLILSFGNTVKSVADPNSAANCNGDSYFCCATTFQSQGKTYVQEVFLTNL</sequence>
<dbReference type="RefSeq" id="WP_146154474.1">
    <property type="nucleotide sequence ID" value="NZ_PYGK01000013.1"/>
</dbReference>
<feature type="signal peptide" evidence="1">
    <location>
        <begin position="1"/>
        <end position="25"/>
    </location>
</feature>
<protein>
    <submittedName>
        <fullName evidence="2">Uncharacterized protein</fullName>
    </submittedName>
</protein>
<keyword evidence="1" id="KW-0732">Signal</keyword>
<dbReference type="OrthoDB" id="673049at2"/>
<comment type="caution">
    <text evidence="2">The sequence shown here is derived from an EMBL/GenBank/DDBJ whole genome shotgun (WGS) entry which is preliminary data.</text>
</comment>
<dbReference type="EMBL" id="PYGK01000013">
    <property type="protein sequence ID" value="PSL25352.1"/>
    <property type="molecule type" value="Genomic_DNA"/>
</dbReference>
<proteinExistence type="predicted"/>
<reference evidence="2 3" key="1">
    <citation type="submission" date="2018-03" db="EMBL/GenBank/DDBJ databases">
        <title>Genomic Encyclopedia of Archaeal and Bacterial Type Strains, Phase II (KMG-II): from individual species to whole genera.</title>
        <authorList>
            <person name="Goeker M."/>
        </authorList>
    </citation>
    <scope>NUCLEOTIDE SEQUENCE [LARGE SCALE GENOMIC DNA]</scope>
    <source>
        <strain evidence="2 3">DSM 18107</strain>
    </source>
</reference>
<accession>A0A2P8FUF2</accession>
<evidence type="ECO:0000313" key="3">
    <source>
        <dbReference type="Proteomes" id="UP000240978"/>
    </source>
</evidence>
<gene>
    <name evidence="2" type="ORF">CLV42_11333</name>
</gene>
<organism evidence="2 3">
    <name type="scientific">Chitinophaga ginsengisoli</name>
    <dbReference type="NCBI Taxonomy" id="363837"/>
    <lineage>
        <taxon>Bacteria</taxon>
        <taxon>Pseudomonadati</taxon>
        <taxon>Bacteroidota</taxon>
        <taxon>Chitinophagia</taxon>
        <taxon>Chitinophagales</taxon>
        <taxon>Chitinophagaceae</taxon>
        <taxon>Chitinophaga</taxon>
    </lineage>
</organism>
<name>A0A2P8FUF2_9BACT</name>
<evidence type="ECO:0000256" key="1">
    <source>
        <dbReference type="SAM" id="SignalP"/>
    </source>
</evidence>
<dbReference type="AlphaFoldDB" id="A0A2P8FUF2"/>
<dbReference type="Proteomes" id="UP000240978">
    <property type="component" value="Unassembled WGS sequence"/>
</dbReference>
<evidence type="ECO:0000313" key="2">
    <source>
        <dbReference type="EMBL" id="PSL25352.1"/>
    </source>
</evidence>
<keyword evidence="3" id="KW-1185">Reference proteome</keyword>